<name>A0A382QEP7_9ZZZZ</name>
<dbReference type="Gene3D" id="2.60.40.680">
    <property type="match status" value="2"/>
</dbReference>
<dbReference type="GO" id="GO:0000272">
    <property type="term" value="P:polysaccharide catabolic process"/>
    <property type="evidence" value="ECO:0007669"/>
    <property type="project" value="InterPro"/>
</dbReference>
<dbReference type="InterPro" id="IPR013783">
    <property type="entry name" value="Ig-like_fold"/>
</dbReference>
<reference evidence="2" key="1">
    <citation type="submission" date="2018-05" db="EMBL/GenBank/DDBJ databases">
        <authorList>
            <person name="Lanie J.A."/>
            <person name="Ng W.-L."/>
            <person name="Kazmierczak K.M."/>
            <person name="Andrzejewski T.M."/>
            <person name="Davidsen T.M."/>
            <person name="Wayne K.J."/>
            <person name="Tettelin H."/>
            <person name="Glass J.I."/>
            <person name="Rusch D."/>
            <person name="Podicherti R."/>
            <person name="Tsui H.-C.T."/>
            <person name="Winkler M.E."/>
        </authorList>
    </citation>
    <scope>NUCLEOTIDE SEQUENCE</scope>
</reference>
<dbReference type="SUPFAM" id="SSF49384">
    <property type="entry name" value="Carbohydrate-binding domain"/>
    <property type="match status" value="2"/>
</dbReference>
<organism evidence="2">
    <name type="scientific">marine metagenome</name>
    <dbReference type="NCBI Taxonomy" id="408172"/>
    <lineage>
        <taxon>unclassified sequences</taxon>
        <taxon>metagenomes</taxon>
        <taxon>ecological metagenomes</taxon>
    </lineage>
</organism>
<feature type="domain" description="Cohesin" evidence="1">
    <location>
        <begin position="152"/>
        <end position="243"/>
    </location>
</feature>
<evidence type="ECO:0000259" key="1">
    <source>
        <dbReference type="Pfam" id="PF00963"/>
    </source>
</evidence>
<proteinExistence type="predicted"/>
<dbReference type="Pfam" id="PF17963">
    <property type="entry name" value="Big_9"/>
    <property type="match status" value="1"/>
</dbReference>
<dbReference type="EMBL" id="UINC01113460">
    <property type="protein sequence ID" value="SVC83082.1"/>
    <property type="molecule type" value="Genomic_DNA"/>
</dbReference>
<accession>A0A382QEP7</accession>
<dbReference type="CDD" id="cd08547">
    <property type="entry name" value="Type_II_cohesin"/>
    <property type="match status" value="2"/>
</dbReference>
<feature type="non-terminal residue" evidence="2">
    <location>
        <position position="1"/>
    </location>
</feature>
<feature type="non-terminal residue" evidence="2">
    <location>
        <position position="333"/>
    </location>
</feature>
<evidence type="ECO:0000313" key="2">
    <source>
        <dbReference type="EMBL" id="SVC83082.1"/>
    </source>
</evidence>
<dbReference type="Pfam" id="PF00963">
    <property type="entry name" value="Cohesin"/>
    <property type="match status" value="2"/>
</dbReference>
<dbReference type="AlphaFoldDB" id="A0A382QEP7"/>
<protein>
    <recommendedName>
        <fullName evidence="1">Cohesin domain-containing protein</fullName>
    </recommendedName>
</protein>
<dbReference type="InterPro" id="IPR002102">
    <property type="entry name" value="Cohesin_dom"/>
</dbReference>
<gene>
    <name evidence="2" type="ORF">METZ01_LOCUS335936</name>
</gene>
<sequence length="333" mass="36191">LSEATFATEDMVSMGLNMKSTDDVRGFQLNLEYDTSHVLFDTLVATDIINQFSLLSNESAKGTVKIVALSFSGEKIEKGVKKLLFIKFKVRDGANFTHSKINISEPVLSDVNGSSIVPKVFPGYIVSNEQSYLTVSRIQPSWYFNLVNVIDYAALQFTFNYNTSIVTVDSVKSADRTSNFNFNYNQPTKGKVNIVINSFDNTLLQKGSGYIAQLYYSAIDATQGKGDFSFSEAIGVDASGLVSQILTLDSYHINSPPVISEIADVSGYEDTDGKAVILSASDIDGDALTYSAFSDTSGLTVTISKDTLRLKPVADYFGTSKLTAVVSDGLLKD</sequence>
<dbReference type="Gene3D" id="2.60.40.10">
    <property type="entry name" value="Immunoglobulins"/>
    <property type="match status" value="1"/>
</dbReference>
<dbReference type="GO" id="GO:0030246">
    <property type="term" value="F:carbohydrate binding"/>
    <property type="evidence" value="ECO:0007669"/>
    <property type="project" value="InterPro"/>
</dbReference>
<dbReference type="InterPro" id="IPR008965">
    <property type="entry name" value="CBM2/CBM3_carb-bd_dom_sf"/>
</dbReference>
<feature type="domain" description="Cohesin" evidence="1">
    <location>
        <begin position="7"/>
        <end position="119"/>
    </location>
</feature>